<keyword evidence="6" id="KW-0274">FAD</keyword>
<dbReference type="InterPro" id="IPR036188">
    <property type="entry name" value="FAD/NAD-bd_sf"/>
</dbReference>
<comment type="cofactor">
    <cofactor evidence="1">
        <name>FAD</name>
        <dbReference type="ChEBI" id="CHEBI:57692"/>
    </cofactor>
</comment>
<evidence type="ECO:0000256" key="7">
    <source>
        <dbReference type="ARBA" id="ARBA00022857"/>
    </source>
</evidence>
<comment type="catalytic activity">
    <reaction evidence="10">
        <text>L-ornithine + NADH + O2 = N(5)-hydroxy-L-ornithine + NAD(+) + H2O</text>
        <dbReference type="Rhea" id="RHEA:41512"/>
        <dbReference type="ChEBI" id="CHEBI:15377"/>
        <dbReference type="ChEBI" id="CHEBI:15379"/>
        <dbReference type="ChEBI" id="CHEBI:46911"/>
        <dbReference type="ChEBI" id="CHEBI:57540"/>
        <dbReference type="ChEBI" id="CHEBI:57945"/>
        <dbReference type="ChEBI" id="CHEBI:78275"/>
        <dbReference type="EC" id="1.14.13.196"/>
    </reaction>
</comment>
<evidence type="ECO:0000313" key="12">
    <source>
        <dbReference type="EMBL" id="KAK7693503.1"/>
    </source>
</evidence>
<dbReference type="Proteomes" id="UP001385951">
    <property type="component" value="Unassembled WGS sequence"/>
</dbReference>
<feature type="region of interest" description="Disordered" evidence="11">
    <location>
        <begin position="435"/>
        <end position="477"/>
    </location>
</feature>
<keyword evidence="5" id="KW-0285">Flavoprotein</keyword>
<evidence type="ECO:0000256" key="1">
    <source>
        <dbReference type="ARBA" id="ARBA00001974"/>
    </source>
</evidence>
<feature type="compositionally biased region" description="Polar residues" evidence="11">
    <location>
        <begin position="440"/>
        <end position="453"/>
    </location>
</feature>
<evidence type="ECO:0000256" key="4">
    <source>
        <dbReference type="ARBA" id="ARBA00012881"/>
    </source>
</evidence>
<protein>
    <recommendedName>
        <fullName evidence="4">L-ornithine N(5)-monooxygenase [NAD(P)H]</fullName>
        <ecNumber evidence="4">1.14.13.196</ecNumber>
    </recommendedName>
</protein>
<evidence type="ECO:0000256" key="9">
    <source>
        <dbReference type="ARBA" id="ARBA00047598"/>
    </source>
</evidence>
<dbReference type="PANTHER" id="PTHR42802:SF1">
    <property type="entry name" value="L-ORNITHINE N(5)-MONOOXYGENASE"/>
    <property type="match status" value="1"/>
</dbReference>
<dbReference type="EC" id="1.14.13.196" evidence="4"/>
<proteinExistence type="inferred from homology"/>
<name>A0AAW0GJG9_9APHY</name>
<keyword evidence="8" id="KW-0560">Oxidoreductase</keyword>
<reference evidence="12 13" key="1">
    <citation type="submission" date="2022-09" db="EMBL/GenBank/DDBJ databases">
        <authorList>
            <person name="Palmer J.M."/>
        </authorList>
    </citation>
    <scope>NUCLEOTIDE SEQUENCE [LARGE SCALE GENOMIC DNA]</scope>
    <source>
        <strain evidence="12 13">DSM 7382</strain>
    </source>
</reference>
<evidence type="ECO:0000256" key="10">
    <source>
        <dbReference type="ARBA" id="ARBA00049248"/>
    </source>
</evidence>
<comment type="pathway">
    <text evidence="2">Siderophore biosynthesis.</text>
</comment>
<evidence type="ECO:0000256" key="6">
    <source>
        <dbReference type="ARBA" id="ARBA00022827"/>
    </source>
</evidence>
<gene>
    <name evidence="12" type="ORF">QCA50_003071</name>
</gene>
<evidence type="ECO:0000256" key="2">
    <source>
        <dbReference type="ARBA" id="ARBA00004924"/>
    </source>
</evidence>
<organism evidence="12 13">
    <name type="scientific">Cerrena zonata</name>
    <dbReference type="NCBI Taxonomy" id="2478898"/>
    <lineage>
        <taxon>Eukaryota</taxon>
        <taxon>Fungi</taxon>
        <taxon>Dikarya</taxon>
        <taxon>Basidiomycota</taxon>
        <taxon>Agaricomycotina</taxon>
        <taxon>Agaricomycetes</taxon>
        <taxon>Polyporales</taxon>
        <taxon>Cerrenaceae</taxon>
        <taxon>Cerrena</taxon>
    </lineage>
</organism>
<evidence type="ECO:0000313" key="13">
    <source>
        <dbReference type="Proteomes" id="UP001385951"/>
    </source>
</evidence>
<evidence type="ECO:0000256" key="5">
    <source>
        <dbReference type="ARBA" id="ARBA00022630"/>
    </source>
</evidence>
<dbReference type="GO" id="GO:0006879">
    <property type="term" value="P:intracellular iron ion homeostasis"/>
    <property type="evidence" value="ECO:0007669"/>
    <property type="project" value="TreeGrafter"/>
</dbReference>
<evidence type="ECO:0000256" key="11">
    <source>
        <dbReference type="SAM" id="MobiDB-lite"/>
    </source>
</evidence>
<comment type="catalytic activity">
    <reaction evidence="9">
        <text>L-ornithine + NADPH + O2 = N(5)-hydroxy-L-ornithine + NADP(+) + H2O</text>
        <dbReference type="Rhea" id="RHEA:41508"/>
        <dbReference type="ChEBI" id="CHEBI:15377"/>
        <dbReference type="ChEBI" id="CHEBI:15379"/>
        <dbReference type="ChEBI" id="CHEBI:46911"/>
        <dbReference type="ChEBI" id="CHEBI:57783"/>
        <dbReference type="ChEBI" id="CHEBI:58349"/>
        <dbReference type="ChEBI" id="CHEBI:78275"/>
        <dbReference type="EC" id="1.14.13.196"/>
    </reaction>
</comment>
<evidence type="ECO:0000256" key="3">
    <source>
        <dbReference type="ARBA" id="ARBA00007588"/>
    </source>
</evidence>
<feature type="compositionally biased region" description="Low complexity" evidence="11">
    <location>
        <begin position="454"/>
        <end position="477"/>
    </location>
</feature>
<dbReference type="PANTHER" id="PTHR42802">
    <property type="entry name" value="MONOOXYGENASE"/>
    <property type="match status" value="1"/>
</dbReference>
<accession>A0AAW0GJG9</accession>
<comment type="caution">
    <text evidence="12">The sequence shown here is derived from an EMBL/GenBank/DDBJ whole genome shotgun (WGS) entry which is preliminary data.</text>
</comment>
<dbReference type="GO" id="GO:0016491">
    <property type="term" value="F:oxidoreductase activity"/>
    <property type="evidence" value="ECO:0007669"/>
    <property type="project" value="UniProtKB-KW"/>
</dbReference>
<comment type="similarity">
    <text evidence="3">Belongs to the lysine N(6)-hydroxylase/L-ornithine N(5)-oxygenase family.</text>
</comment>
<dbReference type="Pfam" id="PF13434">
    <property type="entry name" value="Lys_Orn_oxgnase"/>
    <property type="match status" value="1"/>
</dbReference>
<dbReference type="Gene3D" id="3.50.50.60">
    <property type="entry name" value="FAD/NAD(P)-binding domain"/>
    <property type="match status" value="1"/>
</dbReference>
<dbReference type="SUPFAM" id="SSF51905">
    <property type="entry name" value="FAD/NAD(P)-binding domain"/>
    <property type="match status" value="1"/>
</dbReference>
<evidence type="ECO:0000256" key="8">
    <source>
        <dbReference type="ARBA" id="ARBA00023002"/>
    </source>
</evidence>
<keyword evidence="7" id="KW-0521">NADP</keyword>
<sequence>MSSPNASDVVYDVIGLGFGPANIAISGAILDKYTLPSSSGPSSGKCTKNVLFIEKHPVFKWHPGMLLPDTRMQISFLKDLATLRSPQSPLTFLSYLHSQNRLLSFINRGSFTPSRKEFSDYLSWAARYVEDHGINVRYSEEVLGVREAENGIIEVLSKNVESGETFSHYAKNLILSPGGQAKLPTSLSMITPHPHVLHSSTYATSIDSIFSTILSPEAIDRPLRIAVVGSGQSSSEVVLDLYNRLSNSPAAKGRNCVVDMIFRKGSLKPSDDSPFANEIFDPASTEMMYNLPSEHARKEVLSEYRNTNYSVVNPRTIDNLYELMYDQKLEDAIAARRAEENKHVRVNMKPFTVILSAEDSSSTSDDTSRAEHGIHVTLQNALTHVLTEQTYDAVICGTGYDRTSWINLLNSSSIGKYFGLHASSAPVELHPSTELPADYSSVSETPKPSQPWQLPSGGSSESSTPLTSPSLSPSLTNSRLLPNTKLYITRNYRLIPVDSAAGEKPFTPKVYLQGCTETTHGLSESLLSILGVRSGLVVNDLFAEESA</sequence>
<dbReference type="InterPro" id="IPR025700">
    <property type="entry name" value="Lys/Orn_oxygenase"/>
</dbReference>
<dbReference type="EMBL" id="JASBNA010000003">
    <property type="protein sequence ID" value="KAK7693503.1"/>
    <property type="molecule type" value="Genomic_DNA"/>
</dbReference>
<dbReference type="AlphaFoldDB" id="A0AAW0GJG9"/>
<keyword evidence="13" id="KW-1185">Reference proteome</keyword>